<sequence length="521" mass="58760">MGGLAATLIVTSLMLLQRVQICACFDYRDALEKSIMFYEAQRSGRLPPNQRVTWRANSGLEDGKTAGVDLEGGYYDAGDNVKFGMPMAYTITMLSWSTVAYRKELHNARQLGYVGDGNTDHECWQRPEDMTTPRPAYRIDPRNPGSDLAGETAAAMAAASIAFRDSDASYSYSLLNHARQLFSFADTYRGKYDNSIQVAQKYYASKSGYTDELLWSAIWLYEATGDEYYLAYVANNAAALGGINWSMTEFSWDVKFAGPVRGRGRRYASTLRRYQDQAEYFLCACLQKSYGAKVQRTPGGLMFVRSWNNMQIYYLSSSRQQLNCHDSKVEPFELLELAKSQLLVGFGDNYPRQLHHRASSIVSYKVDSSFVSCRGGYATWYSRRQSDPNVLVGALVGGPDQNDNFADQRENYEQTEPATYNNGPMVVSLIHVFNLALPAGGTREILTSWSYKNLTYHKYGATIRNKSKQSTFSAYSQNRLLIWAIMGSYKMTTDPSIFTLFPGQSFDFVYIHAAPHLRLLL</sequence>
<evidence type="ECO:0000313" key="2">
    <source>
        <dbReference type="Proteomes" id="UP001162992"/>
    </source>
</evidence>
<dbReference type="Proteomes" id="UP001162992">
    <property type="component" value="Chromosome 2"/>
</dbReference>
<keyword evidence="2" id="KW-1185">Reference proteome</keyword>
<name>A0ACC2EL20_DIPCM</name>
<dbReference type="EMBL" id="CM055093">
    <property type="protein sequence ID" value="KAJ7567181.1"/>
    <property type="molecule type" value="Genomic_DNA"/>
</dbReference>
<protein>
    <submittedName>
        <fullName evidence="1">Uncharacterized protein</fullName>
    </submittedName>
</protein>
<accession>A0ACC2EL20</accession>
<proteinExistence type="predicted"/>
<organism evidence="1 2">
    <name type="scientific">Diphasiastrum complanatum</name>
    <name type="common">Issler's clubmoss</name>
    <name type="synonym">Lycopodium complanatum</name>
    <dbReference type="NCBI Taxonomy" id="34168"/>
    <lineage>
        <taxon>Eukaryota</taxon>
        <taxon>Viridiplantae</taxon>
        <taxon>Streptophyta</taxon>
        <taxon>Embryophyta</taxon>
        <taxon>Tracheophyta</taxon>
        <taxon>Lycopodiopsida</taxon>
        <taxon>Lycopodiales</taxon>
        <taxon>Lycopodiaceae</taxon>
        <taxon>Lycopodioideae</taxon>
        <taxon>Diphasiastrum</taxon>
    </lineage>
</organism>
<comment type="caution">
    <text evidence="1">The sequence shown here is derived from an EMBL/GenBank/DDBJ whole genome shotgun (WGS) entry which is preliminary data.</text>
</comment>
<gene>
    <name evidence="1" type="ORF">O6H91_02G135100</name>
</gene>
<evidence type="ECO:0000313" key="1">
    <source>
        <dbReference type="EMBL" id="KAJ7567181.1"/>
    </source>
</evidence>
<reference evidence="2" key="1">
    <citation type="journal article" date="2024" name="Proc. Natl. Acad. Sci. U.S.A.">
        <title>Extraordinary preservation of gene collinearity over three hundred million years revealed in homosporous lycophytes.</title>
        <authorList>
            <person name="Li C."/>
            <person name="Wickell D."/>
            <person name="Kuo L.Y."/>
            <person name="Chen X."/>
            <person name="Nie B."/>
            <person name="Liao X."/>
            <person name="Peng D."/>
            <person name="Ji J."/>
            <person name="Jenkins J."/>
            <person name="Williams M."/>
            <person name="Shu S."/>
            <person name="Plott C."/>
            <person name="Barry K."/>
            <person name="Rajasekar S."/>
            <person name="Grimwood J."/>
            <person name="Han X."/>
            <person name="Sun S."/>
            <person name="Hou Z."/>
            <person name="He W."/>
            <person name="Dai G."/>
            <person name="Sun C."/>
            <person name="Schmutz J."/>
            <person name="Leebens-Mack J.H."/>
            <person name="Li F.W."/>
            <person name="Wang L."/>
        </authorList>
    </citation>
    <scope>NUCLEOTIDE SEQUENCE [LARGE SCALE GENOMIC DNA]</scope>
    <source>
        <strain evidence="2">cv. PW_Plant_1</strain>
    </source>
</reference>